<evidence type="ECO:0008006" key="3">
    <source>
        <dbReference type="Google" id="ProtNLM"/>
    </source>
</evidence>
<dbReference type="AlphaFoldDB" id="A0AAD2JHA2"/>
<evidence type="ECO:0000313" key="2">
    <source>
        <dbReference type="Proteomes" id="UP001295423"/>
    </source>
</evidence>
<accession>A0AAD2JHA2</accession>
<organism evidence="1 2">
    <name type="scientific">Cylindrotheca closterium</name>
    <dbReference type="NCBI Taxonomy" id="2856"/>
    <lineage>
        <taxon>Eukaryota</taxon>
        <taxon>Sar</taxon>
        <taxon>Stramenopiles</taxon>
        <taxon>Ochrophyta</taxon>
        <taxon>Bacillariophyta</taxon>
        <taxon>Bacillariophyceae</taxon>
        <taxon>Bacillariophycidae</taxon>
        <taxon>Bacillariales</taxon>
        <taxon>Bacillariaceae</taxon>
        <taxon>Cylindrotheca</taxon>
    </lineage>
</organism>
<sequence length="256" mass="28161">MSLSQERSFTLPDSGSPSRIAYFEESNLAVIVTHPWGPLGGNMQNNVVLNVAQFFQRLKVTTLRFDFCGMQVGRGYSQIEQVKECANVLLKGKFLSSQQQQNLPKQILLVGYSYGSIICASATASIPECIGMVWIAPPLGVRRWLYLFAGNTHLEQARKRPELPQLMILGSNDNFTSVKDFEKVVQTMPQETTSSTVLNGSDHFFGRTAKDLLAAIARWLIDVYPLPDSDIKALNSCDIPPVAMPDGESPSGSCLG</sequence>
<dbReference type="PANTHER" id="PTHR42103:SF2">
    <property type="entry name" value="AB HYDROLASE-1 DOMAIN-CONTAINING PROTEIN"/>
    <property type="match status" value="1"/>
</dbReference>
<dbReference type="EMBL" id="CAKOGP040001770">
    <property type="protein sequence ID" value="CAJ1950516.1"/>
    <property type="molecule type" value="Genomic_DNA"/>
</dbReference>
<proteinExistence type="predicted"/>
<name>A0AAD2JHA2_9STRA</name>
<dbReference type="PANTHER" id="PTHR42103">
    <property type="entry name" value="ALPHA/BETA-HYDROLASES SUPERFAMILY PROTEIN"/>
    <property type="match status" value="1"/>
</dbReference>
<evidence type="ECO:0000313" key="1">
    <source>
        <dbReference type="EMBL" id="CAJ1950516.1"/>
    </source>
</evidence>
<protein>
    <recommendedName>
        <fullName evidence="3">KANL3/Tex30 alpha/beta hydrolase-like domain-containing protein</fullName>
    </recommendedName>
</protein>
<keyword evidence="2" id="KW-1185">Reference proteome</keyword>
<reference evidence="1" key="1">
    <citation type="submission" date="2023-08" db="EMBL/GenBank/DDBJ databases">
        <authorList>
            <person name="Audoor S."/>
            <person name="Bilcke G."/>
        </authorList>
    </citation>
    <scope>NUCLEOTIDE SEQUENCE</scope>
</reference>
<dbReference type="SUPFAM" id="SSF53474">
    <property type="entry name" value="alpha/beta-Hydrolases"/>
    <property type="match status" value="1"/>
</dbReference>
<dbReference type="Gene3D" id="3.40.50.1820">
    <property type="entry name" value="alpha/beta hydrolase"/>
    <property type="match status" value="1"/>
</dbReference>
<dbReference type="Proteomes" id="UP001295423">
    <property type="component" value="Unassembled WGS sequence"/>
</dbReference>
<gene>
    <name evidence="1" type="ORF">CYCCA115_LOCUS12618</name>
</gene>
<dbReference type="InterPro" id="IPR029058">
    <property type="entry name" value="AB_hydrolase_fold"/>
</dbReference>
<comment type="caution">
    <text evidence="1">The sequence shown here is derived from an EMBL/GenBank/DDBJ whole genome shotgun (WGS) entry which is preliminary data.</text>
</comment>